<keyword evidence="3" id="KW-1185">Reference proteome</keyword>
<dbReference type="CDD" id="cd04186">
    <property type="entry name" value="GT_2_like_c"/>
    <property type="match status" value="1"/>
</dbReference>
<dbReference type="Proteomes" id="UP000464468">
    <property type="component" value="Chromosome"/>
</dbReference>
<dbReference type="AlphaFoldDB" id="A0A7Z2S7Y4"/>
<sequence length="321" mass="35726">MTDHGEDAPDLSILMVSWNTREMTLAAIRSVYAETRDTRFEVILVDNGSADGTVDAVRAAFPQVRLLAERENHGFAKGNNIAARAATGRLLLLLNTDTLVRDRAIDRLMAFAAARPEARIWGGRTLFGDGRLNPSSAWNRITAWSAFCLAVGLTTLNPRSPRLNPEQVALWGDGQERAVDIVSGCFFLVERSLWEQLDGFDTTFFMYGEEADFCGRARRAGARPRVTPEAEIVHFGGGSAVRPTNTLVYLFGARIGLALRHLPPASARIARAMTIFQAWWRALLYGLAARLSPGRRDAASQWREMWRRRAEWRDGPVRAAL</sequence>
<dbReference type="Gene3D" id="3.90.550.10">
    <property type="entry name" value="Spore Coat Polysaccharide Biosynthesis Protein SpsA, Chain A"/>
    <property type="match status" value="1"/>
</dbReference>
<dbReference type="InterPro" id="IPR029044">
    <property type="entry name" value="Nucleotide-diphossugar_trans"/>
</dbReference>
<gene>
    <name evidence="2" type="ORF">GVO57_03805</name>
</gene>
<keyword evidence="2" id="KW-0808">Transferase</keyword>
<dbReference type="RefSeq" id="WP_160591991.1">
    <property type="nucleotide sequence ID" value="NZ_CP047895.1"/>
</dbReference>
<evidence type="ECO:0000313" key="2">
    <source>
        <dbReference type="EMBL" id="QHL90117.1"/>
    </source>
</evidence>
<organism evidence="2 3">
    <name type="scientific">Sphingomonas changnyeongensis</name>
    <dbReference type="NCBI Taxonomy" id="2698679"/>
    <lineage>
        <taxon>Bacteria</taxon>
        <taxon>Pseudomonadati</taxon>
        <taxon>Pseudomonadota</taxon>
        <taxon>Alphaproteobacteria</taxon>
        <taxon>Sphingomonadales</taxon>
        <taxon>Sphingomonadaceae</taxon>
        <taxon>Sphingomonas</taxon>
    </lineage>
</organism>
<dbReference type="InterPro" id="IPR001173">
    <property type="entry name" value="Glyco_trans_2-like"/>
</dbReference>
<dbReference type="Pfam" id="PF00535">
    <property type="entry name" value="Glycos_transf_2"/>
    <property type="match status" value="1"/>
</dbReference>
<dbReference type="KEGG" id="schy:GVO57_03805"/>
<protein>
    <submittedName>
        <fullName evidence="2">Glycosyltransferase</fullName>
    </submittedName>
</protein>
<dbReference type="SUPFAM" id="SSF53448">
    <property type="entry name" value="Nucleotide-diphospho-sugar transferases"/>
    <property type="match status" value="1"/>
</dbReference>
<evidence type="ECO:0000259" key="1">
    <source>
        <dbReference type="Pfam" id="PF00535"/>
    </source>
</evidence>
<dbReference type="GO" id="GO:0016740">
    <property type="term" value="F:transferase activity"/>
    <property type="evidence" value="ECO:0007669"/>
    <property type="project" value="UniProtKB-KW"/>
</dbReference>
<reference evidence="2 3" key="1">
    <citation type="submission" date="2020-01" db="EMBL/GenBank/DDBJ databases">
        <title>Sphingomonas sp. C33 whole genome sequece.</title>
        <authorList>
            <person name="Park C."/>
        </authorList>
    </citation>
    <scope>NUCLEOTIDE SEQUENCE [LARGE SCALE GENOMIC DNA]</scope>
    <source>
        <strain evidence="2 3">C33</strain>
    </source>
</reference>
<accession>A0A7Z2S7Y4</accession>
<proteinExistence type="predicted"/>
<dbReference type="PANTHER" id="PTHR43179:SF7">
    <property type="entry name" value="RHAMNOSYLTRANSFERASE WBBL"/>
    <property type="match status" value="1"/>
</dbReference>
<dbReference type="EMBL" id="CP047895">
    <property type="protein sequence ID" value="QHL90117.1"/>
    <property type="molecule type" value="Genomic_DNA"/>
</dbReference>
<name>A0A7Z2S7Y4_9SPHN</name>
<feature type="domain" description="Glycosyltransferase 2-like" evidence="1">
    <location>
        <begin position="12"/>
        <end position="140"/>
    </location>
</feature>
<dbReference type="PANTHER" id="PTHR43179">
    <property type="entry name" value="RHAMNOSYLTRANSFERASE WBBL"/>
    <property type="match status" value="1"/>
</dbReference>
<evidence type="ECO:0000313" key="3">
    <source>
        <dbReference type="Proteomes" id="UP000464468"/>
    </source>
</evidence>